<sequence length="311" mass="35340">QLEFKRHPFSDKAPLTPEQSLHVDGYKANASLDLHTLYPFGGKEARLFSLPVQLYQDLQPHQKQGLEWLWPLHCSDMPGGIVADDMGLGKTLQTTTFLSGLLYSGIIERVMIIAPLSVLDAWIYELTRSGLSQRIQQYNTSGETGLRIVEEEGGILLLSYTMYSNNHEKMIGLHDKKWDYIVLDEAHKIKNLDAAITTAVKKLKCNMKLLLTGTPLTRSLMDIFSLMEFIEVNILGDKKKFSKKYKCPVQLGLYSNSNAYDKDRCLQALARCREKISPYMLRRTKSILVESGALPCKKDDVVLWLKLTKLQ</sequence>
<dbReference type="EMBL" id="CM029044">
    <property type="protein sequence ID" value="KAG2608490.1"/>
    <property type="molecule type" value="Genomic_DNA"/>
</dbReference>
<feature type="domain" description="Helicase ATP-binding" evidence="1">
    <location>
        <begin position="71"/>
        <end position="233"/>
    </location>
</feature>
<comment type="caution">
    <text evidence="2">The sequence shown here is derived from an EMBL/GenBank/DDBJ whole genome shotgun (WGS) entry which is preliminary data.</text>
</comment>
<dbReference type="Proteomes" id="UP000823388">
    <property type="component" value="Chromosome 4N"/>
</dbReference>
<dbReference type="GO" id="GO:0015616">
    <property type="term" value="F:DNA translocase activity"/>
    <property type="evidence" value="ECO:0007669"/>
    <property type="project" value="TreeGrafter"/>
</dbReference>
<dbReference type="PROSITE" id="PS51192">
    <property type="entry name" value="HELICASE_ATP_BIND_1"/>
    <property type="match status" value="1"/>
</dbReference>
<dbReference type="InterPro" id="IPR027417">
    <property type="entry name" value="P-loop_NTPase"/>
</dbReference>
<dbReference type="InterPro" id="IPR038718">
    <property type="entry name" value="SNF2-like_sf"/>
</dbReference>
<dbReference type="InterPro" id="IPR000330">
    <property type="entry name" value="SNF2_N"/>
</dbReference>
<dbReference type="SMART" id="SM00487">
    <property type="entry name" value="DEXDc"/>
    <property type="match status" value="1"/>
</dbReference>
<keyword evidence="3" id="KW-1185">Reference proteome</keyword>
<feature type="non-terminal residue" evidence="2">
    <location>
        <position position="311"/>
    </location>
</feature>
<dbReference type="InterPro" id="IPR050496">
    <property type="entry name" value="SNF2_RAD54_helicase_repair"/>
</dbReference>
<organism evidence="2 3">
    <name type="scientific">Panicum virgatum</name>
    <name type="common">Blackwell switchgrass</name>
    <dbReference type="NCBI Taxonomy" id="38727"/>
    <lineage>
        <taxon>Eukaryota</taxon>
        <taxon>Viridiplantae</taxon>
        <taxon>Streptophyta</taxon>
        <taxon>Embryophyta</taxon>
        <taxon>Tracheophyta</taxon>
        <taxon>Spermatophyta</taxon>
        <taxon>Magnoliopsida</taxon>
        <taxon>Liliopsida</taxon>
        <taxon>Poales</taxon>
        <taxon>Poaceae</taxon>
        <taxon>PACMAD clade</taxon>
        <taxon>Panicoideae</taxon>
        <taxon>Panicodae</taxon>
        <taxon>Paniceae</taxon>
        <taxon>Panicinae</taxon>
        <taxon>Panicum</taxon>
        <taxon>Panicum sect. Hiantes</taxon>
    </lineage>
</organism>
<dbReference type="AlphaFoldDB" id="A0A8T0TBW5"/>
<dbReference type="Gene3D" id="3.40.50.10810">
    <property type="entry name" value="Tandem AAA-ATPase domain"/>
    <property type="match status" value="1"/>
</dbReference>
<name>A0A8T0TBW5_PANVG</name>
<dbReference type="SUPFAM" id="SSF52540">
    <property type="entry name" value="P-loop containing nucleoside triphosphate hydrolases"/>
    <property type="match status" value="1"/>
</dbReference>
<feature type="non-terminal residue" evidence="2">
    <location>
        <position position="1"/>
    </location>
</feature>
<dbReference type="PANTHER" id="PTHR45629">
    <property type="entry name" value="SNF2/RAD54 FAMILY MEMBER"/>
    <property type="match status" value="1"/>
</dbReference>
<evidence type="ECO:0000313" key="3">
    <source>
        <dbReference type="Proteomes" id="UP000823388"/>
    </source>
</evidence>
<accession>A0A8T0TBW5</accession>
<reference evidence="2 3" key="1">
    <citation type="submission" date="2020-05" db="EMBL/GenBank/DDBJ databases">
        <title>WGS assembly of Panicum virgatum.</title>
        <authorList>
            <person name="Lovell J.T."/>
            <person name="Jenkins J."/>
            <person name="Shu S."/>
            <person name="Juenger T.E."/>
            <person name="Schmutz J."/>
        </authorList>
    </citation>
    <scope>NUCLEOTIDE SEQUENCE [LARGE SCALE GENOMIC DNA]</scope>
    <source>
        <strain evidence="3">cv. AP13</strain>
    </source>
</reference>
<protein>
    <recommendedName>
        <fullName evidence="1">Helicase ATP-binding domain-containing protein</fullName>
    </recommendedName>
</protein>
<dbReference type="PANTHER" id="PTHR45629:SF7">
    <property type="entry name" value="DNA EXCISION REPAIR PROTEIN ERCC-6-RELATED"/>
    <property type="match status" value="1"/>
</dbReference>
<gene>
    <name evidence="2" type="ORF">PVAP13_4NG332450</name>
</gene>
<proteinExistence type="predicted"/>
<evidence type="ECO:0000313" key="2">
    <source>
        <dbReference type="EMBL" id="KAG2608490.1"/>
    </source>
</evidence>
<evidence type="ECO:0000259" key="1">
    <source>
        <dbReference type="PROSITE" id="PS51192"/>
    </source>
</evidence>
<dbReference type="GO" id="GO:0005524">
    <property type="term" value="F:ATP binding"/>
    <property type="evidence" value="ECO:0007669"/>
    <property type="project" value="InterPro"/>
</dbReference>
<dbReference type="InterPro" id="IPR014001">
    <property type="entry name" value="Helicase_ATP-bd"/>
</dbReference>
<dbReference type="Pfam" id="PF00176">
    <property type="entry name" value="SNF2-rel_dom"/>
    <property type="match status" value="1"/>
</dbReference>